<dbReference type="CDD" id="cd02553">
    <property type="entry name" value="PseudoU_synth_RsuA"/>
    <property type="match status" value="1"/>
</dbReference>
<accession>A0ABQ6GYP7</accession>
<evidence type="ECO:0000256" key="5">
    <source>
        <dbReference type="ARBA" id="ARBA00037590"/>
    </source>
</evidence>
<comment type="function">
    <text evidence="5">Responsible for synthesis of pseudouridine from uracil-516 in 16S ribosomal RNA.</text>
</comment>
<dbReference type="Gene3D" id="3.30.70.1560">
    <property type="entry name" value="Alpha-L RNA-binding motif"/>
    <property type="match status" value="1"/>
</dbReference>
<dbReference type="SUPFAM" id="SSF55120">
    <property type="entry name" value="Pseudouridine synthase"/>
    <property type="match status" value="1"/>
</dbReference>
<dbReference type="Pfam" id="PF01479">
    <property type="entry name" value="S4"/>
    <property type="match status" value="1"/>
</dbReference>
<protein>
    <recommendedName>
        <fullName evidence="7">Pseudouridine synthase</fullName>
        <ecNumber evidence="7">5.4.99.-</ecNumber>
    </recommendedName>
</protein>
<comment type="similarity">
    <text evidence="1 7">Belongs to the pseudouridine synthase RsuA family.</text>
</comment>
<dbReference type="InterPro" id="IPR018496">
    <property type="entry name" value="PsdUridine_synth_RsuA/RluB_CS"/>
</dbReference>
<dbReference type="Gene3D" id="3.10.290.10">
    <property type="entry name" value="RNA-binding S4 domain"/>
    <property type="match status" value="1"/>
</dbReference>
<dbReference type="EMBL" id="BSSU01000002">
    <property type="protein sequence ID" value="GLX80997.1"/>
    <property type="molecule type" value="Genomic_DNA"/>
</dbReference>
<dbReference type="RefSeq" id="WP_284206322.1">
    <property type="nucleotide sequence ID" value="NZ_BSSU01000002.1"/>
</dbReference>
<evidence type="ECO:0000256" key="1">
    <source>
        <dbReference type="ARBA" id="ARBA00008348"/>
    </source>
</evidence>
<sequence length="230" mass="26263">MRLDKFICKSSELTRNEAKRLLKSKLVTVNDEIVSSGATKLLDNDEVKIEGREISIIGHRYIMLNKPEDMICSTKDELHPSVLNLIEVERVFDLHIAGRLDVDTTGLVLITDDGKWSHNITSPNKACQKTYRVITQADITTEMVEQLEQGVELRSENEATKPAQIKVLDSRQMLLTITEGKYHQVKRMLAAVGNKVIELHREQIGTITLDEDLDFGQWRYLTEEEIALFK</sequence>
<dbReference type="PROSITE" id="PS50889">
    <property type="entry name" value="S4"/>
    <property type="match status" value="1"/>
</dbReference>
<keyword evidence="10" id="KW-1185">Reference proteome</keyword>
<dbReference type="Pfam" id="PF00849">
    <property type="entry name" value="PseudoU_synth_2"/>
    <property type="match status" value="1"/>
</dbReference>
<dbReference type="CDD" id="cd00165">
    <property type="entry name" value="S4"/>
    <property type="match status" value="1"/>
</dbReference>
<dbReference type="InterPro" id="IPR050343">
    <property type="entry name" value="RsuA_PseudoU_synthase"/>
</dbReference>
<evidence type="ECO:0000313" key="9">
    <source>
        <dbReference type="EMBL" id="GLX80997.1"/>
    </source>
</evidence>
<evidence type="ECO:0000256" key="7">
    <source>
        <dbReference type="RuleBase" id="RU003887"/>
    </source>
</evidence>
<gene>
    <name evidence="9" type="primary">rsuA</name>
    <name evidence="9" type="ORF">theurythT_04490</name>
</gene>
<dbReference type="NCBIfam" id="TIGR00093">
    <property type="entry name" value="pseudouridine synthase"/>
    <property type="match status" value="1"/>
</dbReference>
<evidence type="ECO:0000313" key="10">
    <source>
        <dbReference type="Proteomes" id="UP001157133"/>
    </source>
</evidence>
<evidence type="ECO:0000256" key="4">
    <source>
        <dbReference type="ARBA" id="ARBA00036749"/>
    </source>
</evidence>
<evidence type="ECO:0000256" key="3">
    <source>
        <dbReference type="ARBA" id="ARBA00023235"/>
    </source>
</evidence>
<dbReference type="PANTHER" id="PTHR47683">
    <property type="entry name" value="PSEUDOURIDINE SYNTHASE FAMILY PROTEIN-RELATED"/>
    <property type="match status" value="1"/>
</dbReference>
<dbReference type="PANTHER" id="PTHR47683:SF4">
    <property type="entry name" value="PSEUDOURIDINE SYNTHASE"/>
    <property type="match status" value="1"/>
</dbReference>
<name>A0ABQ6GYP7_9GAMM</name>
<dbReference type="InterPro" id="IPR006145">
    <property type="entry name" value="PsdUridine_synth_RsuA/RluA"/>
</dbReference>
<dbReference type="InterPro" id="IPR020103">
    <property type="entry name" value="PsdUridine_synth_cat_dom_sf"/>
</dbReference>
<dbReference type="Proteomes" id="UP001157133">
    <property type="component" value="Unassembled WGS sequence"/>
</dbReference>
<dbReference type="InterPro" id="IPR000748">
    <property type="entry name" value="PsdUridine_synth_RsuA/RluB/E/F"/>
</dbReference>
<dbReference type="NCBIfam" id="NF008097">
    <property type="entry name" value="PRK10839.1"/>
    <property type="match status" value="1"/>
</dbReference>
<dbReference type="InterPro" id="IPR002942">
    <property type="entry name" value="S4_RNA-bd"/>
</dbReference>
<evidence type="ECO:0000259" key="8">
    <source>
        <dbReference type="SMART" id="SM00363"/>
    </source>
</evidence>
<proteinExistence type="inferred from homology"/>
<dbReference type="SUPFAM" id="SSF55174">
    <property type="entry name" value="Alpha-L RNA-binding motif"/>
    <property type="match status" value="1"/>
</dbReference>
<comment type="catalytic activity">
    <reaction evidence="4">
        <text>uridine(516) in 16S rRNA = pseudouridine(516) in 16S rRNA</text>
        <dbReference type="Rhea" id="RHEA:38867"/>
        <dbReference type="Rhea" id="RHEA-COMP:10089"/>
        <dbReference type="Rhea" id="RHEA-COMP:10090"/>
        <dbReference type="ChEBI" id="CHEBI:65314"/>
        <dbReference type="ChEBI" id="CHEBI:65315"/>
        <dbReference type="EC" id="5.4.99.19"/>
    </reaction>
</comment>
<keyword evidence="2 6" id="KW-0694">RNA-binding</keyword>
<evidence type="ECO:0000256" key="6">
    <source>
        <dbReference type="PROSITE-ProRule" id="PRU00182"/>
    </source>
</evidence>
<reference evidence="9 10" key="1">
    <citation type="submission" date="2023-03" db="EMBL/GenBank/DDBJ databases">
        <title>Draft genome sequence of Thalassotalea eurytherma JCM 18482T.</title>
        <authorList>
            <person name="Sawabe T."/>
        </authorList>
    </citation>
    <scope>NUCLEOTIDE SEQUENCE [LARGE SCALE GENOMIC DNA]</scope>
    <source>
        <strain evidence="9 10">JCM 18482</strain>
    </source>
</reference>
<dbReference type="InterPro" id="IPR042092">
    <property type="entry name" value="PsdUridine_s_RsuA/RluB/E/F_cat"/>
</dbReference>
<feature type="domain" description="RNA-binding S4" evidence="8">
    <location>
        <begin position="1"/>
        <end position="62"/>
    </location>
</feature>
<keyword evidence="3 7" id="KW-0413">Isomerase</keyword>
<dbReference type="SMART" id="SM00363">
    <property type="entry name" value="S4"/>
    <property type="match status" value="1"/>
</dbReference>
<comment type="caution">
    <text evidence="9">The sequence shown here is derived from an EMBL/GenBank/DDBJ whole genome shotgun (WGS) entry which is preliminary data.</text>
</comment>
<organism evidence="9 10">
    <name type="scientific">Thalassotalea eurytherma</name>
    <dbReference type="NCBI Taxonomy" id="1144278"/>
    <lineage>
        <taxon>Bacteria</taxon>
        <taxon>Pseudomonadati</taxon>
        <taxon>Pseudomonadota</taxon>
        <taxon>Gammaproteobacteria</taxon>
        <taxon>Alteromonadales</taxon>
        <taxon>Colwelliaceae</taxon>
        <taxon>Thalassotalea</taxon>
    </lineage>
</organism>
<evidence type="ECO:0000256" key="2">
    <source>
        <dbReference type="ARBA" id="ARBA00022884"/>
    </source>
</evidence>
<dbReference type="Gene3D" id="3.30.70.580">
    <property type="entry name" value="Pseudouridine synthase I, catalytic domain, N-terminal subdomain"/>
    <property type="match status" value="1"/>
</dbReference>
<dbReference type="InterPro" id="IPR020094">
    <property type="entry name" value="TruA/RsuA/RluB/E/F_N"/>
</dbReference>
<dbReference type="PROSITE" id="PS01149">
    <property type="entry name" value="PSI_RSU"/>
    <property type="match status" value="1"/>
</dbReference>
<dbReference type="EC" id="5.4.99.-" evidence="7"/>
<dbReference type="InterPro" id="IPR036986">
    <property type="entry name" value="S4_RNA-bd_sf"/>
</dbReference>